<evidence type="ECO:0000256" key="1">
    <source>
        <dbReference type="ARBA" id="ARBA00022490"/>
    </source>
</evidence>
<organism evidence="6 7">
    <name type="scientific">Clostridium aestuarii</name>
    <dbReference type="NCBI Taxonomy" id="338193"/>
    <lineage>
        <taxon>Bacteria</taxon>
        <taxon>Bacillati</taxon>
        <taxon>Bacillota</taxon>
        <taxon>Clostridia</taxon>
        <taxon>Eubacteriales</taxon>
        <taxon>Clostridiaceae</taxon>
        <taxon>Clostridium</taxon>
    </lineage>
</organism>
<keyword evidence="1 3" id="KW-0963">Cytoplasm</keyword>
<comment type="caution">
    <text evidence="6">The sequence shown here is derived from an EMBL/GenBank/DDBJ whole genome shotgun (WGS) entry which is preliminary data.</text>
</comment>
<proteinExistence type="inferred from homology"/>
<gene>
    <name evidence="3 6" type="primary">rimP</name>
    <name evidence="6" type="ORF">OW763_06175</name>
</gene>
<evidence type="ECO:0000259" key="4">
    <source>
        <dbReference type="Pfam" id="PF02576"/>
    </source>
</evidence>
<dbReference type="InterPro" id="IPR003728">
    <property type="entry name" value="Ribosome_maturation_RimP"/>
</dbReference>
<comment type="subcellular location">
    <subcellularLocation>
        <location evidence="3">Cytoplasm</location>
    </subcellularLocation>
</comment>
<name>A0ABT4CY62_9CLOT</name>
<evidence type="ECO:0000256" key="3">
    <source>
        <dbReference type="HAMAP-Rule" id="MF_01077"/>
    </source>
</evidence>
<dbReference type="SUPFAM" id="SSF74942">
    <property type="entry name" value="YhbC-like, C-terminal domain"/>
    <property type="match status" value="1"/>
</dbReference>
<dbReference type="SUPFAM" id="SSF75420">
    <property type="entry name" value="YhbC-like, N-terminal domain"/>
    <property type="match status" value="1"/>
</dbReference>
<dbReference type="InterPro" id="IPR028998">
    <property type="entry name" value="RimP_C"/>
</dbReference>
<dbReference type="PANTHER" id="PTHR33867">
    <property type="entry name" value="RIBOSOME MATURATION FACTOR RIMP"/>
    <property type="match status" value="1"/>
</dbReference>
<dbReference type="InterPro" id="IPR028989">
    <property type="entry name" value="RimP_N"/>
</dbReference>
<dbReference type="EMBL" id="JAPQER010000002">
    <property type="protein sequence ID" value="MCY6483934.1"/>
    <property type="molecule type" value="Genomic_DNA"/>
</dbReference>
<reference evidence="6" key="1">
    <citation type="submission" date="2022-12" db="EMBL/GenBank/DDBJ databases">
        <authorList>
            <person name="Wang J."/>
        </authorList>
    </citation>
    <scope>NUCLEOTIDE SEQUENCE</scope>
    <source>
        <strain evidence="6">HY-45-18</strain>
    </source>
</reference>
<sequence length="153" mass="17908">MKNDILIDKLSNLVEPIVVQLNYELYHIEYIKENKENYLRIYIDKAEGISLEDCGKVSRKLSDMLDEKDPISESYYLEISSPGIERTLYNDKHLSKYINNIVNIKLSRLYNGQKTYIGKLLDFNNENISIEIENENVSIPKNKIKKITLKGEF</sequence>
<accession>A0ABT4CY62</accession>
<evidence type="ECO:0000259" key="5">
    <source>
        <dbReference type="Pfam" id="PF17384"/>
    </source>
</evidence>
<comment type="function">
    <text evidence="3">Required for maturation of 30S ribosomal subunits.</text>
</comment>
<feature type="domain" description="Ribosome maturation factor RimP N-terminal" evidence="4">
    <location>
        <begin position="13"/>
        <end position="85"/>
    </location>
</feature>
<evidence type="ECO:0000313" key="6">
    <source>
        <dbReference type="EMBL" id="MCY6483934.1"/>
    </source>
</evidence>
<dbReference type="NCBIfam" id="NF000934">
    <property type="entry name" value="PRK00092.3-1"/>
    <property type="match status" value="1"/>
</dbReference>
<protein>
    <recommendedName>
        <fullName evidence="3">Ribosome maturation factor RimP</fullName>
    </recommendedName>
</protein>
<keyword evidence="2 3" id="KW-0690">Ribosome biogenesis</keyword>
<dbReference type="Pfam" id="PF17384">
    <property type="entry name" value="DUF150_C"/>
    <property type="match status" value="1"/>
</dbReference>
<keyword evidence="7" id="KW-1185">Reference proteome</keyword>
<dbReference type="InterPro" id="IPR036847">
    <property type="entry name" value="RimP_C_sf"/>
</dbReference>
<dbReference type="Gene3D" id="2.30.30.180">
    <property type="entry name" value="Ribosome maturation factor RimP, C-terminal domain"/>
    <property type="match status" value="1"/>
</dbReference>
<dbReference type="Proteomes" id="UP001078443">
    <property type="component" value="Unassembled WGS sequence"/>
</dbReference>
<feature type="domain" description="Ribosome maturation factor RimP C-terminal" evidence="5">
    <location>
        <begin position="90"/>
        <end position="153"/>
    </location>
</feature>
<dbReference type="Gene3D" id="3.30.300.70">
    <property type="entry name" value="RimP-like superfamily, N-terminal"/>
    <property type="match status" value="1"/>
</dbReference>
<evidence type="ECO:0000256" key="2">
    <source>
        <dbReference type="ARBA" id="ARBA00022517"/>
    </source>
</evidence>
<comment type="similarity">
    <text evidence="3">Belongs to the RimP family.</text>
</comment>
<dbReference type="InterPro" id="IPR035956">
    <property type="entry name" value="RimP_N_sf"/>
</dbReference>
<evidence type="ECO:0000313" key="7">
    <source>
        <dbReference type="Proteomes" id="UP001078443"/>
    </source>
</evidence>
<dbReference type="CDD" id="cd01734">
    <property type="entry name" value="YlxS_C"/>
    <property type="match status" value="1"/>
</dbReference>
<dbReference type="HAMAP" id="MF_01077">
    <property type="entry name" value="RimP"/>
    <property type="match status" value="1"/>
</dbReference>
<dbReference type="RefSeq" id="WP_268040208.1">
    <property type="nucleotide sequence ID" value="NZ_JAPQER010000002.1"/>
</dbReference>
<dbReference type="Pfam" id="PF02576">
    <property type="entry name" value="RimP_N"/>
    <property type="match status" value="1"/>
</dbReference>
<dbReference type="PANTHER" id="PTHR33867:SF1">
    <property type="entry name" value="RIBOSOME MATURATION FACTOR RIMP"/>
    <property type="match status" value="1"/>
</dbReference>